<dbReference type="Proteomes" id="UP000040576">
    <property type="component" value="Unassembled WGS sequence"/>
</dbReference>
<dbReference type="Pfam" id="PF04986">
    <property type="entry name" value="Y2_Tnp"/>
    <property type="match status" value="1"/>
</dbReference>
<keyword evidence="3" id="KW-1185">Reference proteome</keyword>
<feature type="domain" description="Transposase IS801/IS1294" evidence="1">
    <location>
        <begin position="1"/>
        <end position="152"/>
    </location>
</feature>
<evidence type="ECO:0000313" key="2">
    <source>
        <dbReference type="EMBL" id="CEE00031.1"/>
    </source>
</evidence>
<dbReference type="PANTHER" id="PTHR37023">
    <property type="entry name" value="TRANSPOSASE"/>
    <property type="match status" value="1"/>
</dbReference>
<dbReference type="InterPro" id="IPR007069">
    <property type="entry name" value="Transposase_32"/>
</dbReference>
<sequence length="274" mass="33124">MMVTMGGITKKGEWKGYDYIPFPMLRKQWQTVVLKFIRRYLKKEEKKRIQSRLQKAFSRNGEGFYVYAPKQRGKLKEQLRYIGRYIRRPAIGMNRIEEYDGQFVTFKYIDKKDGKEKHEVVTVEEFISRLIRHIPDEQFKTIRYYGMYSRRSKKISKKLLTTWQKQMRKWVVKVQKVLHRQTWRERIIASGEKDPMICPHCGNYNEYMGEVCLEDGKLSVKIALSRDARIYMERMIDHITGYKQETKKRKEEKTRDRTYSPQETVRQLSLFDVS</sequence>
<organism evidence="2 3">
    <name type="scientific">Caldibacillus thermoamylovorans</name>
    <dbReference type="NCBI Taxonomy" id="35841"/>
    <lineage>
        <taxon>Bacteria</taxon>
        <taxon>Bacillati</taxon>
        <taxon>Bacillota</taxon>
        <taxon>Bacilli</taxon>
        <taxon>Bacillales</taxon>
        <taxon>Bacillaceae</taxon>
        <taxon>Caldibacillus</taxon>
    </lineage>
</organism>
<gene>
    <name evidence="2" type="ORF">BT1A1_0161</name>
</gene>
<accession>A0A090IPP4</accession>
<reference evidence="2 3" key="1">
    <citation type="submission" date="2014-07" db="EMBL/GenBank/DDBJ databases">
        <authorList>
            <person name="Wibberg Daniel"/>
        </authorList>
    </citation>
    <scope>NUCLEOTIDE SEQUENCE [LARGE SCALE GENOMIC DNA]</scope>
</reference>
<protein>
    <submittedName>
        <fullName evidence="2">Putative transposase</fullName>
    </submittedName>
</protein>
<dbReference type="EMBL" id="CCRF01000007">
    <property type="protein sequence ID" value="CEE00031.1"/>
    <property type="molecule type" value="Genomic_DNA"/>
</dbReference>
<proteinExistence type="predicted"/>
<dbReference type="GO" id="GO:0006313">
    <property type="term" value="P:DNA transposition"/>
    <property type="evidence" value="ECO:0007669"/>
    <property type="project" value="InterPro"/>
</dbReference>
<name>A0A090IPP4_9BACI</name>
<evidence type="ECO:0000259" key="1">
    <source>
        <dbReference type="Pfam" id="PF04986"/>
    </source>
</evidence>
<dbReference type="GO" id="GO:0004803">
    <property type="term" value="F:transposase activity"/>
    <property type="evidence" value="ECO:0007669"/>
    <property type="project" value="InterPro"/>
</dbReference>
<dbReference type="GO" id="GO:0003677">
    <property type="term" value="F:DNA binding"/>
    <property type="evidence" value="ECO:0007669"/>
    <property type="project" value="InterPro"/>
</dbReference>
<dbReference type="PANTHER" id="PTHR37023:SF1">
    <property type="entry name" value="ISSOD25 TRANSPOSASE TNPA_ISSOD25"/>
    <property type="match status" value="1"/>
</dbReference>
<evidence type="ECO:0000313" key="3">
    <source>
        <dbReference type="Proteomes" id="UP000040576"/>
    </source>
</evidence>
<dbReference type="AlphaFoldDB" id="A0A090IPP4"/>